<keyword evidence="6 10" id="KW-1133">Transmembrane helix</keyword>
<keyword evidence="2" id="KW-0328">Glycosyltransferase</keyword>
<name>A0A9P0GN03_PHACE</name>
<evidence type="ECO:0000313" key="12">
    <source>
        <dbReference type="Proteomes" id="UP001153737"/>
    </source>
</evidence>
<evidence type="ECO:0008006" key="13">
    <source>
        <dbReference type="Google" id="ProtNLM"/>
    </source>
</evidence>
<reference evidence="11" key="2">
    <citation type="submission" date="2022-10" db="EMBL/GenBank/DDBJ databases">
        <authorList>
            <consortium name="ENA_rothamsted_submissions"/>
            <consortium name="culmorum"/>
            <person name="King R."/>
        </authorList>
    </citation>
    <scope>NUCLEOTIDE SEQUENCE</scope>
</reference>
<dbReference type="Pfam" id="PF01501">
    <property type="entry name" value="Glyco_transf_8"/>
    <property type="match status" value="1"/>
</dbReference>
<keyword evidence="5" id="KW-0735">Signal-anchor</keyword>
<evidence type="ECO:0000256" key="1">
    <source>
        <dbReference type="ARBA" id="ARBA00004323"/>
    </source>
</evidence>
<gene>
    <name evidence="11" type="ORF">PHAECO_LOCUS7092</name>
</gene>
<evidence type="ECO:0000256" key="2">
    <source>
        <dbReference type="ARBA" id="ARBA00022676"/>
    </source>
</evidence>
<dbReference type="FunFam" id="3.90.550.10:FF:000016">
    <property type="entry name" value="LARGE xylosyl- and glucuronyltransferase 2"/>
    <property type="match status" value="1"/>
</dbReference>
<keyword evidence="4 10" id="KW-0812">Transmembrane</keyword>
<dbReference type="SUPFAM" id="SSF53448">
    <property type="entry name" value="Nucleotide-diphospho-sugar transferases"/>
    <property type="match status" value="2"/>
</dbReference>
<dbReference type="OrthoDB" id="411524at2759"/>
<dbReference type="InterPro" id="IPR002495">
    <property type="entry name" value="Glyco_trans_8"/>
</dbReference>
<protein>
    <recommendedName>
        <fullName evidence="13">Glycosyltransferase-like protein</fullName>
    </recommendedName>
</protein>
<dbReference type="GO" id="GO:0000139">
    <property type="term" value="C:Golgi membrane"/>
    <property type="evidence" value="ECO:0007669"/>
    <property type="project" value="UniProtKB-SubCell"/>
</dbReference>
<evidence type="ECO:0000256" key="3">
    <source>
        <dbReference type="ARBA" id="ARBA00022679"/>
    </source>
</evidence>
<dbReference type="PANTHER" id="PTHR12270:SF25">
    <property type="entry name" value="GLYCOSYLTRANSFERASE-LIKE PROTEIN LARGE"/>
    <property type="match status" value="1"/>
</dbReference>
<dbReference type="EMBL" id="OU896709">
    <property type="protein sequence ID" value="CAH1159885.1"/>
    <property type="molecule type" value="Genomic_DNA"/>
</dbReference>
<dbReference type="FunFam" id="3.90.550.10:FF:000229">
    <property type="entry name" value="Glycosyltransferase-like protein LARGE"/>
    <property type="match status" value="1"/>
</dbReference>
<dbReference type="GO" id="GO:0042285">
    <property type="term" value="F:xylosyltransferase activity"/>
    <property type="evidence" value="ECO:0007669"/>
    <property type="project" value="TreeGrafter"/>
</dbReference>
<evidence type="ECO:0000256" key="4">
    <source>
        <dbReference type="ARBA" id="ARBA00022692"/>
    </source>
</evidence>
<dbReference type="AlphaFoldDB" id="A0A9P0GN03"/>
<evidence type="ECO:0000256" key="9">
    <source>
        <dbReference type="ARBA" id="ARBA00023180"/>
    </source>
</evidence>
<comment type="subcellular location">
    <subcellularLocation>
        <location evidence="1">Golgi apparatus membrane</location>
        <topology evidence="1">Single-pass type II membrane protein</topology>
    </subcellularLocation>
</comment>
<dbReference type="GO" id="GO:0015020">
    <property type="term" value="F:glucuronosyltransferase activity"/>
    <property type="evidence" value="ECO:0007669"/>
    <property type="project" value="TreeGrafter"/>
</dbReference>
<dbReference type="InterPro" id="IPR051292">
    <property type="entry name" value="Xyl/GlcA_transferase"/>
</dbReference>
<evidence type="ECO:0000256" key="10">
    <source>
        <dbReference type="SAM" id="Phobius"/>
    </source>
</evidence>
<dbReference type="PANTHER" id="PTHR12270">
    <property type="entry name" value="GLYCOSYLTRANSFERASE-RELATED"/>
    <property type="match status" value="1"/>
</dbReference>
<dbReference type="Pfam" id="PF13896">
    <property type="entry name" value="Glyco_transf_49"/>
    <property type="match status" value="2"/>
</dbReference>
<evidence type="ECO:0000313" key="11">
    <source>
        <dbReference type="EMBL" id="CAH1159885.1"/>
    </source>
</evidence>
<dbReference type="GO" id="GO:0035269">
    <property type="term" value="P:protein O-linked glycosylation via mannose"/>
    <property type="evidence" value="ECO:0007669"/>
    <property type="project" value="UniProtKB-ARBA"/>
</dbReference>
<evidence type="ECO:0000256" key="7">
    <source>
        <dbReference type="ARBA" id="ARBA00023034"/>
    </source>
</evidence>
<organism evidence="11 12">
    <name type="scientific">Phaedon cochleariae</name>
    <name type="common">Mustard beetle</name>
    <dbReference type="NCBI Taxonomy" id="80249"/>
    <lineage>
        <taxon>Eukaryota</taxon>
        <taxon>Metazoa</taxon>
        <taxon>Ecdysozoa</taxon>
        <taxon>Arthropoda</taxon>
        <taxon>Hexapoda</taxon>
        <taxon>Insecta</taxon>
        <taxon>Pterygota</taxon>
        <taxon>Neoptera</taxon>
        <taxon>Endopterygota</taxon>
        <taxon>Coleoptera</taxon>
        <taxon>Polyphaga</taxon>
        <taxon>Cucujiformia</taxon>
        <taxon>Chrysomeloidea</taxon>
        <taxon>Chrysomelidae</taxon>
        <taxon>Chrysomelinae</taxon>
        <taxon>Chrysomelini</taxon>
        <taxon>Phaedon</taxon>
    </lineage>
</organism>
<keyword evidence="8 10" id="KW-0472">Membrane</keyword>
<dbReference type="InterPro" id="IPR029044">
    <property type="entry name" value="Nucleotide-diphossugar_trans"/>
</dbReference>
<feature type="transmembrane region" description="Helical" evidence="10">
    <location>
        <begin position="9"/>
        <end position="30"/>
    </location>
</feature>
<evidence type="ECO:0000256" key="6">
    <source>
        <dbReference type="ARBA" id="ARBA00022989"/>
    </source>
</evidence>
<keyword evidence="12" id="KW-1185">Reference proteome</keyword>
<sequence>MYKFSRQWVIFPLLITIALFLFINIFPRFYTAQSVRSPGKAKENVHNEFPKNDFSIVRKISSNTDDPCDTIHIGMVCSGYKAHLYFHTLLKSLFFYGVNPIHLHILTNKMSEGILGTLLRTWNVPQVNVTFYDMTKYTHEVRWIPNVHYSGIHGLLKLLFPKIISLNETDKLLVLDTDLIIVSDIYELWKLFSMFNEKQAVGIVENQSNYYLGSNVWPAIGRGFNSGVLLYKLSVLRNINWSRLWMSITKQNVLMYGTTHLADQDIINSLLKEHPDLLFEVPCVWNTQLSDHTMSYECYKDKKVKIIHWNSPKKYKVENKDGDYFRNIATGFQEYNGNLLRKKLHFCDSSTDEIESQTEEVCSEFHNFSKISWRTILYIREYKDSLFVENDVTFVAQLSYDRLQTIEDVVKSWPGPISFTLYVSDYELAKAISFISSSEILQERLNVAYHAVFKDGDYYPINTLRNIGLKNVHTPYVFLADIDFLPSKNLYEILCKYITSMGSLKKKALIVPAFEIAKYGGQIPSEKKQLLSELDDKSVIPFLSNIWAPGHSPTDYDNWKTSSEPYKVKWAVDYEPYIVVRSDVVAYDERFVGFGWNKVSHIMELEAQNYQFIVLPDVFIVHKPHTPSYDIGRFRNSATYRLCLHILKEDFIKKLNKEYNRSFAYMNVTMNSPTFRRRKRNFYQGQTTVETNTDYPVIME</sequence>
<dbReference type="Proteomes" id="UP001153737">
    <property type="component" value="Chromosome 3"/>
</dbReference>
<keyword evidence="7" id="KW-0333">Golgi apparatus</keyword>
<keyword evidence="3" id="KW-0808">Transferase</keyword>
<evidence type="ECO:0000256" key="5">
    <source>
        <dbReference type="ARBA" id="ARBA00022968"/>
    </source>
</evidence>
<accession>A0A9P0GN03</accession>
<dbReference type="Gene3D" id="3.90.550.10">
    <property type="entry name" value="Spore Coat Polysaccharide Biosynthesis Protein SpsA, Chain A"/>
    <property type="match status" value="2"/>
</dbReference>
<reference evidence="11" key="1">
    <citation type="submission" date="2022-01" db="EMBL/GenBank/DDBJ databases">
        <authorList>
            <person name="King R."/>
        </authorList>
    </citation>
    <scope>NUCLEOTIDE SEQUENCE</scope>
</reference>
<proteinExistence type="predicted"/>
<evidence type="ECO:0000256" key="8">
    <source>
        <dbReference type="ARBA" id="ARBA00023136"/>
    </source>
</evidence>
<keyword evidence="9" id="KW-0325">Glycoprotein</keyword>